<feature type="domain" description="PTS EIIC type-2" evidence="10">
    <location>
        <begin position="20"/>
        <end position="338"/>
    </location>
</feature>
<evidence type="ECO:0000256" key="8">
    <source>
        <dbReference type="ARBA" id="ARBA00023136"/>
    </source>
</evidence>
<keyword evidence="4" id="KW-0762">Sugar transport</keyword>
<dbReference type="InterPro" id="IPR006327">
    <property type="entry name" value="PTS_IIC_fruc"/>
</dbReference>
<dbReference type="RefSeq" id="WP_354009889.1">
    <property type="nucleotide sequence ID" value="NZ_JBEWTA010000001.1"/>
</dbReference>
<keyword evidence="7 9" id="KW-1133">Transmembrane helix</keyword>
<dbReference type="NCBIfam" id="TIGR01427">
    <property type="entry name" value="PTS_IIC_fructo"/>
    <property type="match status" value="1"/>
</dbReference>
<evidence type="ECO:0000256" key="2">
    <source>
        <dbReference type="ARBA" id="ARBA00022448"/>
    </source>
</evidence>
<keyword evidence="12" id="KW-1185">Reference proteome</keyword>
<keyword evidence="2" id="KW-0813">Transport</keyword>
<dbReference type="PROSITE" id="PS51104">
    <property type="entry name" value="PTS_EIIC_TYPE_2"/>
    <property type="match status" value="1"/>
</dbReference>
<evidence type="ECO:0000256" key="1">
    <source>
        <dbReference type="ARBA" id="ARBA00004429"/>
    </source>
</evidence>
<feature type="transmembrane region" description="Helical" evidence="9">
    <location>
        <begin position="180"/>
        <end position="198"/>
    </location>
</feature>
<feature type="transmembrane region" description="Helical" evidence="9">
    <location>
        <begin position="63"/>
        <end position="84"/>
    </location>
</feature>
<evidence type="ECO:0000259" key="10">
    <source>
        <dbReference type="PROSITE" id="PS51104"/>
    </source>
</evidence>
<proteinExistence type="predicted"/>
<feature type="transmembrane region" description="Helical" evidence="9">
    <location>
        <begin position="256"/>
        <end position="274"/>
    </location>
</feature>
<name>A0ABV2SCH2_9GAMM</name>
<comment type="caution">
    <text evidence="11">The sequence shown here is derived from an EMBL/GenBank/DDBJ whole genome shotgun (WGS) entry which is preliminary data.</text>
</comment>
<dbReference type="Proteomes" id="UP001549366">
    <property type="component" value="Unassembled WGS sequence"/>
</dbReference>
<dbReference type="Pfam" id="PF02378">
    <property type="entry name" value="PTS_EIIC"/>
    <property type="match status" value="1"/>
</dbReference>
<protein>
    <submittedName>
        <fullName evidence="11">Fructose-specific PTS system IIC-like component</fullName>
    </submittedName>
</protein>
<reference evidence="11 12" key="1">
    <citation type="submission" date="2024-06" db="EMBL/GenBank/DDBJ databases">
        <title>Genomic Encyclopedia of Type Strains, Phase V (KMG-V): Genome sequencing to study the core and pangenomes of soil and plant-associated prokaryotes.</title>
        <authorList>
            <person name="Whitman W."/>
        </authorList>
    </citation>
    <scope>NUCLEOTIDE SEQUENCE [LARGE SCALE GENOMIC DNA]</scope>
    <source>
        <strain evidence="11 12">NE40</strain>
    </source>
</reference>
<sequence>MKLSGPANTPLNFRHELFNLKTHLLTGTSHMIPFIVAGGVLLSLAVMLNGEGAQPESGFLKDLWDMGVAGFTLFIPILGGYIAWSMASRPGLAPGMIGAWLAESYGGGFLGAIIVGFIAGYIVNLLKRIPLPGAMKPMGAIFIYPLLGTFLTSGIVIWFIGYPIAHLMTTLNECLYSLEGTSKVLMGGLLGAMTAFDMGGPVNKVATLFAQTQVKDHPYLMGGVGVAICTPPLGMWLATVLAPLKYSGEERQAGKAALMMGMIGISEGAIPFAVADPLRVLPAIVLGGITGNIIGFSAGVLNNAPWGGWIVLPVVDGRCWYVFATLTGMLVTAITVNLFKPVKTLTKSDFIVDADKG</sequence>
<keyword evidence="3" id="KW-1003">Cell membrane</keyword>
<evidence type="ECO:0000256" key="4">
    <source>
        <dbReference type="ARBA" id="ARBA00022597"/>
    </source>
</evidence>
<evidence type="ECO:0000313" key="12">
    <source>
        <dbReference type="Proteomes" id="UP001549366"/>
    </source>
</evidence>
<keyword evidence="5" id="KW-0598">Phosphotransferase system</keyword>
<evidence type="ECO:0000313" key="11">
    <source>
        <dbReference type="EMBL" id="MET4755471.1"/>
    </source>
</evidence>
<evidence type="ECO:0000256" key="7">
    <source>
        <dbReference type="ARBA" id="ARBA00022989"/>
    </source>
</evidence>
<dbReference type="InterPro" id="IPR050864">
    <property type="entry name" value="Bacterial_PTS_Sugar_Transport"/>
</dbReference>
<evidence type="ECO:0000256" key="9">
    <source>
        <dbReference type="SAM" id="Phobius"/>
    </source>
</evidence>
<keyword evidence="6 9" id="KW-0812">Transmembrane</keyword>
<feature type="transmembrane region" description="Helical" evidence="9">
    <location>
        <begin position="281"/>
        <end position="300"/>
    </location>
</feature>
<feature type="transmembrane region" description="Helical" evidence="9">
    <location>
        <begin position="320"/>
        <end position="339"/>
    </location>
</feature>
<accession>A0ABV2SCH2</accession>
<evidence type="ECO:0000256" key="5">
    <source>
        <dbReference type="ARBA" id="ARBA00022683"/>
    </source>
</evidence>
<evidence type="ECO:0000256" key="3">
    <source>
        <dbReference type="ARBA" id="ARBA00022475"/>
    </source>
</evidence>
<dbReference type="PANTHER" id="PTHR30505">
    <property type="entry name" value="FRUCTOSE-LIKE PERMEASE"/>
    <property type="match status" value="1"/>
</dbReference>
<feature type="transmembrane region" description="Helical" evidence="9">
    <location>
        <begin position="219"/>
        <end position="244"/>
    </location>
</feature>
<keyword evidence="8 9" id="KW-0472">Membrane</keyword>
<gene>
    <name evidence="11" type="ORF">V5J35_000663</name>
</gene>
<feature type="transmembrane region" description="Helical" evidence="9">
    <location>
        <begin position="138"/>
        <end position="160"/>
    </location>
</feature>
<dbReference type="InterPro" id="IPR013014">
    <property type="entry name" value="PTS_EIIC_2"/>
</dbReference>
<comment type="subcellular location">
    <subcellularLocation>
        <location evidence="1">Cell inner membrane</location>
        <topology evidence="1">Multi-pass membrane protein</topology>
    </subcellularLocation>
</comment>
<dbReference type="PANTHER" id="PTHR30505:SF0">
    <property type="entry name" value="FRUCTOSE-LIKE PTS SYSTEM EIIBC COMPONENT-RELATED"/>
    <property type="match status" value="1"/>
</dbReference>
<organism evidence="11 12">
    <name type="scientific">Endozoicomonas lisbonensis</name>
    <dbReference type="NCBI Taxonomy" id="3120522"/>
    <lineage>
        <taxon>Bacteria</taxon>
        <taxon>Pseudomonadati</taxon>
        <taxon>Pseudomonadota</taxon>
        <taxon>Gammaproteobacteria</taxon>
        <taxon>Oceanospirillales</taxon>
        <taxon>Endozoicomonadaceae</taxon>
        <taxon>Endozoicomonas</taxon>
    </lineage>
</organism>
<evidence type="ECO:0000256" key="6">
    <source>
        <dbReference type="ARBA" id="ARBA00022692"/>
    </source>
</evidence>
<feature type="transmembrane region" description="Helical" evidence="9">
    <location>
        <begin position="104"/>
        <end position="126"/>
    </location>
</feature>
<feature type="transmembrane region" description="Helical" evidence="9">
    <location>
        <begin position="31"/>
        <end position="51"/>
    </location>
</feature>
<dbReference type="InterPro" id="IPR003352">
    <property type="entry name" value="PTS_EIIC"/>
</dbReference>
<dbReference type="EMBL" id="JBEWTB010000002">
    <property type="protein sequence ID" value="MET4755471.1"/>
    <property type="molecule type" value="Genomic_DNA"/>
</dbReference>